<keyword evidence="2" id="KW-0576">Peroxisome</keyword>
<gene>
    <name evidence="4" type="ordered locus">Mvan_0340</name>
</gene>
<dbReference type="EMBL" id="CP000511">
    <property type="protein sequence ID" value="ABM11188.1"/>
    <property type="molecule type" value="Genomic_DNA"/>
</dbReference>
<dbReference type="SUPFAM" id="SSF52096">
    <property type="entry name" value="ClpP/crotonase"/>
    <property type="match status" value="1"/>
</dbReference>
<evidence type="ECO:0000313" key="5">
    <source>
        <dbReference type="Proteomes" id="UP000009159"/>
    </source>
</evidence>
<dbReference type="CDD" id="cd06558">
    <property type="entry name" value="crotonase-like"/>
    <property type="match status" value="1"/>
</dbReference>
<accession>A1T1Y8</accession>
<dbReference type="AlphaFoldDB" id="A1T1Y8"/>
<reference evidence="4" key="1">
    <citation type="submission" date="2006-12" db="EMBL/GenBank/DDBJ databases">
        <title>Complete sequence of Mycobacterium vanbaalenii PYR-1.</title>
        <authorList>
            <consortium name="US DOE Joint Genome Institute"/>
            <person name="Copeland A."/>
            <person name="Lucas S."/>
            <person name="Lapidus A."/>
            <person name="Barry K."/>
            <person name="Detter J.C."/>
            <person name="Glavina del Rio T."/>
            <person name="Hammon N."/>
            <person name="Israni S."/>
            <person name="Dalin E."/>
            <person name="Tice H."/>
            <person name="Pitluck S."/>
            <person name="Singan V."/>
            <person name="Schmutz J."/>
            <person name="Larimer F."/>
            <person name="Land M."/>
            <person name="Hauser L."/>
            <person name="Kyrpides N."/>
            <person name="Anderson I.J."/>
            <person name="Miller C."/>
            <person name="Richardson P."/>
        </authorList>
    </citation>
    <scope>NUCLEOTIDE SEQUENCE [LARGE SCALE GENOMIC DNA]</scope>
    <source>
        <strain evidence="4">PYR-1</strain>
    </source>
</reference>
<keyword evidence="3" id="KW-0413">Isomerase</keyword>
<dbReference type="KEGG" id="mva:Mvan_0340"/>
<dbReference type="eggNOG" id="COG1024">
    <property type="taxonomic scope" value="Bacteria"/>
</dbReference>
<dbReference type="Gene3D" id="3.90.226.10">
    <property type="entry name" value="2-enoyl-CoA Hydratase, Chain A, domain 1"/>
    <property type="match status" value="1"/>
</dbReference>
<dbReference type="InterPro" id="IPR001753">
    <property type="entry name" value="Enoyl-CoA_hydra/iso"/>
</dbReference>
<dbReference type="GO" id="GO:0004165">
    <property type="term" value="F:delta(3)-delta(2)-enoyl-CoA isomerase activity"/>
    <property type="evidence" value="ECO:0007669"/>
    <property type="project" value="UniProtKB-ARBA"/>
</dbReference>
<dbReference type="HOGENOM" id="CLU_009834_7_2_11"/>
<sequence length="254" mass="27104">MLIHSTDKRVRTVTFDRAEAMNAFNEALYHATADALLDAASDDDVAVVVLTGQGRAFCAGTDLQEMLDRDPSIPFTEGAHGFRRLIDNLIDFPKPLVCAVNGIAVGLGTTLLGYADLVFMSTSARLKCPFTSLGIAPEAASTYLLPELIGRQNAAWILMSSEWISAEEALAMGLAWKVCEPAELMPTAFDYAERLAAQPLESLVAVKQAMGAPHAADIRAALALENALLDRLVGGPANTQALNGFAAARASRER</sequence>
<evidence type="ECO:0000256" key="1">
    <source>
        <dbReference type="ARBA" id="ARBA00004275"/>
    </source>
</evidence>
<dbReference type="PANTHER" id="PTHR43684:SF1">
    <property type="entry name" value="ENOYL-COA DELTA ISOMERASE 2"/>
    <property type="match status" value="1"/>
</dbReference>
<dbReference type="STRING" id="350058.Mvan_0340"/>
<dbReference type="PANTHER" id="PTHR43684">
    <property type="match status" value="1"/>
</dbReference>
<proteinExistence type="predicted"/>
<name>A1T1Y8_MYCVP</name>
<dbReference type="Pfam" id="PF00378">
    <property type="entry name" value="ECH_1"/>
    <property type="match status" value="1"/>
</dbReference>
<evidence type="ECO:0000256" key="3">
    <source>
        <dbReference type="ARBA" id="ARBA00023235"/>
    </source>
</evidence>
<dbReference type="InterPro" id="IPR051053">
    <property type="entry name" value="ECH/Chromodomain_protein"/>
</dbReference>
<evidence type="ECO:0000313" key="4">
    <source>
        <dbReference type="EMBL" id="ABM11188.1"/>
    </source>
</evidence>
<evidence type="ECO:0000256" key="2">
    <source>
        <dbReference type="ARBA" id="ARBA00023140"/>
    </source>
</evidence>
<protein>
    <submittedName>
        <fullName evidence="4">Enoyl-CoA hydratase/isomerase</fullName>
    </submittedName>
</protein>
<dbReference type="RefSeq" id="WP_011777661.1">
    <property type="nucleotide sequence ID" value="NC_008726.1"/>
</dbReference>
<keyword evidence="5" id="KW-1185">Reference proteome</keyword>
<dbReference type="Proteomes" id="UP000009159">
    <property type="component" value="Chromosome"/>
</dbReference>
<organism evidence="4 5">
    <name type="scientific">Mycolicibacterium vanbaalenii (strain DSM 7251 / JCM 13017 / BCRC 16820 / KCTC 9966 / NRRL B-24157 / PYR-1)</name>
    <name type="common">Mycobacterium vanbaalenii</name>
    <dbReference type="NCBI Taxonomy" id="350058"/>
    <lineage>
        <taxon>Bacteria</taxon>
        <taxon>Bacillati</taxon>
        <taxon>Actinomycetota</taxon>
        <taxon>Actinomycetes</taxon>
        <taxon>Mycobacteriales</taxon>
        <taxon>Mycobacteriaceae</taxon>
        <taxon>Mycolicibacterium</taxon>
    </lineage>
</organism>
<dbReference type="InterPro" id="IPR029045">
    <property type="entry name" value="ClpP/crotonase-like_dom_sf"/>
</dbReference>
<comment type="subcellular location">
    <subcellularLocation>
        <location evidence="1">Peroxisome</location>
    </subcellularLocation>
</comment>